<accession>A0A9Q9ER11</accession>
<evidence type="ECO:0000256" key="1">
    <source>
        <dbReference type="SAM" id="MobiDB-lite"/>
    </source>
</evidence>
<organism evidence="2 3">
    <name type="scientific">Septoria linicola</name>
    <dbReference type="NCBI Taxonomy" id="215465"/>
    <lineage>
        <taxon>Eukaryota</taxon>
        <taxon>Fungi</taxon>
        <taxon>Dikarya</taxon>
        <taxon>Ascomycota</taxon>
        <taxon>Pezizomycotina</taxon>
        <taxon>Dothideomycetes</taxon>
        <taxon>Dothideomycetidae</taxon>
        <taxon>Mycosphaerellales</taxon>
        <taxon>Mycosphaerellaceae</taxon>
        <taxon>Septoria</taxon>
    </lineage>
</organism>
<keyword evidence="3" id="KW-1185">Reference proteome</keyword>
<sequence>MSDKIGACSTGGLGESKSGSYQVTSSGTNNQGNHYCARDYGSSAANGNSYHYSNSNGSYYYSNSNGSSYYNNGRGNATYTPPSGK</sequence>
<reference evidence="2" key="1">
    <citation type="submission" date="2022-06" db="EMBL/GenBank/DDBJ databases">
        <title>Complete genome sequences of two strains of the flax pathogen Septoria linicola.</title>
        <authorList>
            <person name="Lapalu N."/>
            <person name="Simon A."/>
            <person name="Demenou B."/>
            <person name="Paumier D."/>
            <person name="Guillot M.-P."/>
            <person name="Gout L."/>
            <person name="Valade R."/>
        </authorList>
    </citation>
    <scope>NUCLEOTIDE SEQUENCE</scope>
    <source>
        <strain evidence="2">SE15195</strain>
    </source>
</reference>
<name>A0A9Q9ER11_9PEZI</name>
<dbReference type="AlphaFoldDB" id="A0A9Q9ER11"/>
<protein>
    <submittedName>
        <fullName evidence="2">Uncharacterized protein</fullName>
    </submittedName>
</protein>
<dbReference type="OrthoDB" id="5415522at2759"/>
<feature type="region of interest" description="Disordered" evidence="1">
    <location>
        <begin position="1"/>
        <end position="38"/>
    </location>
</feature>
<dbReference type="EMBL" id="CP099427">
    <property type="protein sequence ID" value="USW58098.1"/>
    <property type="molecule type" value="Genomic_DNA"/>
</dbReference>
<dbReference type="Proteomes" id="UP001056384">
    <property type="component" value="Chromosome 10"/>
</dbReference>
<gene>
    <name evidence="2" type="ORF">Slin15195_G114170</name>
</gene>
<evidence type="ECO:0000313" key="3">
    <source>
        <dbReference type="Proteomes" id="UP001056384"/>
    </source>
</evidence>
<feature type="compositionally biased region" description="Polar residues" evidence="1">
    <location>
        <begin position="17"/>
        <end position="33"/>
    </location>
</feature>
<proteinExistence type="predicted"/>
<evidence type="ECO:0000313" key="2">
    <source>
        <dbReference type="EMBL" id="USW58098.1"/>
    </source>
</evidence>